<evidence type="ECO:0000256" key="1">
    <source>
        <dbReference type="SAM" id="MobiDB-lite"/>
    </source>
</evidence>
<dbReference type="AlphaFoldDB" id="A0A0K0F4G4"/>
<feature type="region of interest" description="Disordered" evidence="1">
    <location>
        <begin position="78"/>
        <end position="105"/>
    </location>
</feature>
<evidence type="ECO:0000256" key="2">
    <source>
        <dbReference type="SAM" id="SignalP"/>
    </source>
</evidence>
<evidence type="ECO:0000313" key="3">
    <source>
        <dbReference type="Proteomes" id="UP000035680"/>
    </source>
</evidence>
<organism evidence="3 4">
    <name type="scientific">Strongyloides venezuelensis</name>
    <name type="common">Threadworm</name>
    <dbReference type="NCBI Taxonomy" id="75913"/>
    <lineage>
        <taxon>Eukaryota</taxon>
        <taxon>Metazoa</taxon>
        <taxon>Ecdysozoa</taxon>
        <taxon>Nematoda</taxon>
        <taxon>Chromadorea</taxon>
        <taxon>Rhabditida</taxon>
        <taxon>Tylenchina</taxon>
        <taxon>Panagrolaimomorpha</taxon>
        <taxon>Strongyloidoidea</taxon>
        <taxon>Strongyloididae</taxon>
        <taxon>Strongyloides</taxon>
    </lineage>
</organism>
<reference evidence="3" key="1">
    <citation type="submission" date="2014-07" db="EMBL/GenBank/DDBJ databases">
        <authorList>
            <person name="Martin A.A"/>
            <person name="De Silva N."/>
        </authorList>
    </citation>
    <scope>NUCLEOTIDE SEQUENCE</scope>
</reference>
<proteinExistence type="predicted"/>
<reference evidence="4" key="2">
    <citation type="submission" date="2015-08" db="UniProtKB">
        <authorList>
            <consortium name="WormBaseParasite"/>
        </authorList>
    </citation>
    <scope>IDENTIFICATION</scope>
</reference>
<keyword evidence="3" id="KW-1185">Reference proteome</keyword>
<sequence>MNLKLSLSIVAVFLVVFSLNCFAELEDNGSGVFYSAEQEIAPKDITTAKTLESSGSESNEWYSAETFEKRSPTGAKIVRSQHSHDMKPNQRNEIYLRPQQPIKYY</sequence>
<feature type="signal peptide" evidence="2">
    <location>
        <begin position="1"/>
        <end position="23"/>
    </location>
</feature>
<protein>
    <submittedName>
        <fullName evidence="4">Secreted protein</fullName>
    </submittedName>
</protein>
<accession>A0A0K0F4G4</accession>
<feature type="chain" id="PRO_5005329156" evidence="2">
    <location>
        <begin position="24"/>
        <end position="105"/>
    </location>
</feature>
<dbReference type="WBParaSite" id="SVE_0370100.1">
    <property type="protein sequence ID" value="SVE_0370100.1"/>
    <property type="gene ID" value="SVE_0370100"/>
</dbReference>
<name>A0A0K0F4G4_STRVS</name>
<dbReference type="Proteomes" id="UP000035680">
    <property type="component" value="Unassembled WGS sequence"/>
</dbReference>
<keyword evidence="2" id="KW-0732">Signal</keyword>
<evidence type="ECO:0000313" key="4">
    <source>
        <dbReference type="WBParaSite" id="SVE_0370100.1"/>
    </source>
</evidence>